<dbReference type="RefSeq" id="WP_116420798.1">
    <property type="nucleotide sequence ID" value="NZ_NMUE01000009.1"/>
</dbReference>
<keyword evidence="1" id="KW-1133">Transmembrane helix</keyword>
<dbReference type="Proteomes" id="UP000257123">
    <property type="component" value="Unassembled WGS sequence"/>
</dbReference>
<evidence type="ECO:0000313" key="4">
    <source>
        <dbReference type="Proteomes" id="UP000256877"/>
    </source>
</evidence>
<gene>
    <name evidence="2" type="ORF">CGL51_04205</name>
    <name evidence="3" type="ORF">CGL52_09445</name>
</gene>
<keyword evidence="1" id="KW-0812">Transmembrane</keyword>
<name>A0A371R1M1_9CREN</name>
<evidence type="ECO:0000313" key="2">
    <source>
        <dbReference type="EMBL" id="RFA96885.1"/>
    </source>
</evidence>
<proteinExistence type="predicted"/>
<dbReference type="EMBL" id="NMUF01000027">
    <property type="protein sequence ID" value="RFA97406.1"/>
    <property type="molecule type" value="Genomic_DNA"/>
</dbReference>
<keyword evidence="1" id="KW-0472">Membrane</keyword>
<accession>A0A371R1M1</accession>
<dbReference type="EMBL" id="NMUE01000009">
    <property type="protein sequence ID" value="RFA96885.1"/>
    <property type="molecule type" value="Genomic_DNA"/>
</dbReference>
<feature type="transmembrane region" description="Helical" evidence="1">
    <location>
        <begin position="9"/>
        <end position="28"/>
    </location>
</feature>
<protein>
    <submittedName>
        <fullName evidence="3">Uncharacterized protein</fullName>
    </submittedName>
</protein>
<sequence length="472" mass="51162">MEVQKVRKIAGIAVAVAVVVIAIAIYLGNKFWERPEIPISAINKPAESKSHEFSNKTGRLYIYLEDDGGPVNASVFILPAYAPNASAPGLIKAVELVNGRGVVPQHVVDALMAWAAERVGRVGVMIVVVNKSDVVVTTASVDPREAVKTIGEGRDYEIRAKVRGKIKEGGRGYKAGGYAFAACPEAQMVKEDEFQTGMMPVPLFRVNNIAGVYGTFSIGLASIYEKRFSFGIALQEDVADLVNISLRIEPYAYTLGAQYSGARSSAIPPAGRIYAIYLWMSGRYEVYRIEYYAADVSGCLLVDQDWLYRVYPNGVQTSGNTIVMGVADVTDTPDAQVVGSTTILYRSYTGTGSQIPQYNVQVSELAGWFYQECPGSLTAPDVGAGVDLGKKIIEYAKKVGKVLLGRVAKIVEMVGIDVAWTGGTQTFVVLGDASFDAAWGKTFSAYFYTTQAKVEVPSCGKVDLPFLYIEFR</sequence>
<dbReference type="AlphaFoldDB" id="A0A371R1M1"/>
<evidence type="ECO:0000313" key="5">
    <source>
        <dbReference type="Proteomes" id="UP000257123"/>
    </source>
</evidence>
<evidence type="ECO:0000256" key="1">
    <source>
        <dbReference type="SAM" id="Phobius"/>
    </source>
</evidence>
<dbReference type="OrthoDB" id="381398at2157"/>
<organism evidence="3 4">
    <name type="scientific">Pyrobaculum aerophilum</name>
    <dbReference type="NCBI Taxonomy" id="13773"/>
    <lineage>
        <taxon>Archaea</taxon>
        <taxon>Thermoproteota</taxon>
        <taxon>Thermoprotei</taxon>
        <taxon>Thermoproteales</taxon>
        <taxon>Thermoproteaceae</taxon>
        <taxon>Pyrobaculum</taxon>
    </lineage>
</organism>
<evidence type="ECO:0000313" key="3">
    <source>
        <dbReference type="EMBL" id="RFA97406.1"/>
    </source>
</evidence>
<reference evidence="4 5" key="1">
    <citation type="submission" date="2017-07" db="EMBL/GenBank/DDBJ databases">
        <title>Draft genome sequence of aerobic hyperthermophilic archaea, Pyrobaculum aerophilum YKB31 and YKB32.</title>
        <authorList>
            <person name="Mochizuki T."/>
            <person name="Berliner A.J."/>
            <person name="Yoshida-Takashima Y."/>
            <person name="Takaki Y."/>
            <person name="Nunoura T."/>
            <person name="Takai K."/>
        </authorList>
    </citation>
    <scope>NUCLEOTIDE SEQUENCE [LARGE SCALE GENOMIC DNA]</scope>
    <source>
        <strain evidence="2 5">YKB31</strain>
        <strain evidence="3 4">YKB32</strain>
    </source>
</reference>
<comment type="caution">
    <text evidence="3">The sequence shown here is derived from an EMBL/GenBank/DDBJ whole genome shotgun (WGS) entry which is preliminary data.</text>
</comment>
<dbReference type="Proteomes" id="UP000256877">
    <property type="component" value="Unassembled WGS sequence"/>
</dbReference>